<dbReference type="CDD" id="cd00130">
    <property type="entry name" value="PAS"/>
    <property type="match status" value="2"/>
</dbReference>
<feature type="domain" description="Histidine kinase" evidence="9">
    <location>
        <begin position="264"/>
        <end position="467"/>
    </location>
</feature>
<evidence type="ECO:0000256" key="4">
    <source>
        <dbReference type="ARBA" id="ARBA00022679"/>
    </source>
</evidence>
<evidence type="ECO:0000259" key="11">
    <source>
        <dbReference type="PROSITE" id="PS50113"/>
    </source>
</evidence>
<dbReference type="InterPro" id="IPR036097">
    <property type="entry name" value="HisK_dim/P_sf"/>
</dbReference>
<evidence type="ECO:0000259" key="10">
    <source>
        <dbReference type="PROSITE" id="PS50112"/>
    </source>
</evidence>
<dbReference type="PROSITE" id="PS50112">
    <property type="entry name" value="PAS"/>
    <property type="match status" value="1"/>
</dbReference>
<dbReference type="Pfam" id="PF13426">
    <property type="entry name" value="PAS_9"/>
    <property type="match status" value="1"/>
</dbReference>
<organism evidence="12 13">
    <name type="scientific">Tumebacillus amylolyticus</name>
    <dbReference type="NCBI Taxonomy" id="2801339"/>
    <lineage>
        <taxon>Bacteria</taxon>
        <taxon>Bacillati</taxon>
        <taxon>Bacillota</taxon>
        <taxon>Bacilli</taxon>
        <taxon>Bacillales</taxon>
        <taxon>Alicyclobacillaceae</taxon>
        <taxon>Tumebacillus</taxon>
    </lineage>
</organism>
<dbReference type="SMART" id="SM00388">
    <property type="entry name" value="HisKA"/>
    <property type="match status" value="1"/>
</dbReference>
<dbReference type="SUPFAM" id="SSF55874">
    <property type="entry name" value="ATPase domain of HSP90 chaperone/DNA topoisomerase II/histidine kinase"/>
    <property type="match status" value="1"/>
</dbReference>
<dbReference type="InterPro" id="IPR000014">
    <property type="entry name" value="PAS"/>
</dbReference>
<dbReference type="Gene3D" id="1.10.287.130">
    <property type="match status" value="1"/>
</dbReference>
<keyword evidence="13" id="KW-1185">Reference proteome</keyword>
<dbReference type="PANTHER" id="PTHR43065">
    <property type="entry name" value="SENSOR HISTIDINE KINASE"/>
    <property type="match status" value="1"/>
</dbReference>
<evidence type="ECO:0000256" key="2">
    <source>
        <dbReference type="ARBA" id="ARBA00012438"/>
    </source>
</evidence>
<dbReference type="Pfam" id="PF02518">
    <property type="entry name" value="HATPase_c"/>
    <property type="match status" value="1"/>
</dbReference>
<evidence type="ECO:0000259" key="9">
    <source>
        <dbReference type="PROSITE" id="PS50109"/>
    </source>
</evidence>
<comment type="caution">
    <text evidence="12">The sequence shown here is derived from an EMBL/GenBank/DDBJ whole genome shotgun (WGS) entry which is preliminary data.</text>
</comment>
<dbReference type="PROSITE" id="PS50109">
    <property type="entry name" value="HIS_KIN"/>
    <property type="match status" value="1"/>
</dbReference>
<dbReference type="EC" id="2.7.13.3" evidence="2"/>
<evidence type="ECO:0000256" key="6">
    <source>
        <dbReference type="ARBA" id="ARBA00022777"/>
    </source>
</evidence>
<dbReference type="Pfam" id="PF00512">
    <property type="entry name" value="HisKA"/>
    <property type="match status" value="1"/>
</dbReference>
<dbReference type="InterPro" id="IPR000700">
    <property type="entry name" value="PAS-assoc_C"/>
</dbReference>
<dbReference type="Proteomes" id="UP000602284">
    <property type="component" value="Unassembled WGS sequence"/>
</dbReference>
<dbReference type="RefSeq" id="WP_201637104.1">
    <property type="nucleotide sequence ID" value="NZ_JAEQNB010000005.1"/>
</dbReference>
<dbReference type="SUPFAM" id="SSF55785">
    <property type="entry name" value="PYP-like sensor domain (PAS domain)"/>
    <property type="match status" value="2"/>
</dbReference>
<reference evidence="12 13" key="1">
    <citation type="submission" date="2021-01" db="EMBL/GenBank/DDBJ databases">
        <title>Tumebacillus sp. strain ITR2 16S ribosomal RNA gene Genome sequencing and assembly.</title>
        <authorList>
            <person name="Kang M."/>
        </authorList>
    </citation>
    <scope>NUCLEOTIDE SEQUENCE [LARGE SCALE GENOMIC DNA]</scope>
    <source>
        <strain evidence="12 13">ITR2</strain>
    </source>
</reference>
<protein>
    <recommendedName>
        <fullName evidence="2">histidine kinase</fullName>
        <ecNumber evidence="2">2.7.13.3</ecNumber>
    </recommendedName>
</protein>
<dbReference type="PROSITE" id="PS50113">
    <property type="entry name" value="PAC"/>
    <property type="match status" value="1"/>
</dbReference>
<dbReference type="InterPro" id="IPR004358">
    <property type="entry name" value="Sig_transdc_His_kin-like_C"/>
</dbReference>
<dbReference type="InterPro" id="IPR001610">
    <property type="entry name" value="PAC"/>
</dbReference>
<evidence type="ECO:0000256" key="8">
    <source>
        <dbReference type="ARBA" id="ARBA00023012"/>
    </source>
</evidence>
<proteinExistence type="predicted"/>
<dbReference type="SMART" id="SM00091">
    <property type="entry name" value="PAS"/>
    <property type="match status" value="2"/>
</dbReference>
<gene>
    <name evidence="12" type="ORF">JJB07_16970</name>
</gene>
<dbReference type="Pfam" id="PF13188">
    <property type="entry name" value="PAS_8"/>
    <property type="match status" value="1"/>
</dbReference>
<dbReference type="PANTHER" id="PTHR43065:SF10">
    <property type="entry name" value="PEROXIDE STRESS-ACTIVATED HISTIDINE KINASE MAK3"/>
    <property type="match status" value="1"/>
</dbReference>
<dbReference type="InterPro" id="IPR003661">
    <property type="entry name" value="HisK_dim/P_dom"/>
</dbReference>
<feature type="domain" description="PAC" evidence="11">
    <location>
        <begin position="199"/>
        <end position="251"/>
    </location>
</feature>
<dbReference type="InterPro" id="IPR005467">
    <property type="entry name" value="His_kinase_dom"/>
</dbReference>
<dbReference type="InterPro" id="IPR035965">
    <property type="entry name" value="PAS-like_dom_sf"/>
</dbReference>
<keyword evidence="8" id="KW-0902">Two-component regulatory system</keyword>
<evidence type="ECO:0000313" key="12">
    <source>
        <dbReference type="EMBL" id="MBL0388299.1"/>
    </source>
</evidence>
<dbReference type="Gene3D" id="3.30.450.20">
    <property type="entry name" value="PAS domain"/>
    <property type="match status" value="2"/>
</dbReference>
<keyword evidence="4" id="KW-0808">Transferase</keyword>
<dbReference type="PRINTS" id="PR00344">
    <property type="entry name" value="BCTRLSENSOR"/>
</dbReference>
<sequence length="467" mass="51891">MVTDKETQPYALFDDHPAPTWRLDRSGKLLAGNQAAQQMFGERTHIEELVVAVDIDRMRALIEHAFLEKAPQNGRASLLSTSTGPVQAAVTIIPAQTGEGAQTSYVIAQSLSVAPRQQTEDELREVEELLDSVFRHSKDGIALFDLNGRILRLNSSFERMFGYTREEMQMWQYPVTPESERVVVRQMFQQVLQQTVPYAEHETTKVHKDGYLLDVHVTLSPIKNRDGHIVAISGIARDITVTKSTQKLLVQAEKLSVAGQLAAGVAHEIRNPLTALKGFVQLMEGGAGANPHYLRVMGSELNRIELITNELLVLAKPQHNLMQSREIAPLLGEVITLFETQAILRNVEVVTDFEPDLKSLTCDENQLKQVFINFLKNALEAMPNGGRIEIRLSSEGERVRISVTDQGNGIEPDVLARLGEPFFTTKENGTGLGFLICKQIIENHKGEIRVASVVGKGTTISVWLPYS</sequence>
<dbReference type="InterPro" id="IPR036890">
    <property type="entry name" value="HATPase_C_sf"/>
</dbReference>
<keyword evidence="3" id="KW-0597">Phosphoprotein</keyword>
<evidence type="ECO:0000313" key="13">
    <source>
        <dbReference type="Proteomes" id="UP000602284"/>
    </source>
</evidence>
<dbReference type="CDD" id="cd00082">
    <property type="entry name" value="HisKA"/>
    <property type="match status" value="1"/>
</dbReference>
<dbReference type="EMBL" id="JAEQNB010000005">
    <property type="protein sequence ID" value="MBL0388299.1"/>
    <property type="molecule type" value="Genomic_DNA"/>
</dbReference>
<keyword evidence="6" id="KW-0418">Kinase</keyword>
<comment type="catalytic activity">
    <reaction evidence="1">
        <text>ATP + protein L-histidine = ADP + protein N-phospho-L-histidine.</text>
        <dbReference type="EC" id="2.7.13.3"/>
    </reaction>
</comment>
<evidence type="ECO:0000256" key="5">
    <source>
        <dbReference type="ARBA" id="ARBA00022741"/>
    </source>
</evidence>
<dbReference type="SUPFAM" id="SSF47384">
    <property type="entry name" value="Homodimeric domain of signal transducing histidine kinase"/>
    <property type="match status" value="1"/>
</dbReference>
<dbReference type="CDD" id="cd00075">
    <property type="entry name" value="HATPase"/>
    <property type="match status" value="1"/>
</dbReference>
<feature type="domain" description="PAS" evidence="10">
    <location>
        <begin position="126"/>
        <end position="195"/>
    </location>
</feature>
<dbReference type="SMART" id="SM00387">
    <property type="entry name" value="HATPase_c"/>
    <property type="match status" value="1"/>
</dbReference>
<evidence type="ECO:0000256" key="7">
    <source>
        <dbReference type="ARBA" id="ARBA00022840"/>
    </source>
</evidence>
<dbReference type="NCBIfam" id="TIGR00229">
    <property type="entry name" value="sensory_box"/>
    <property type="match status" value="1"/>
</dbReference>
<dbReference type="SMART" id="SM00086">
    <property type="entry name" value="PAC"/>
    <property type="match status" value="1"/>
</dbReference>
<evidence type="ECO:0000256" key="1">
    <source>
        <dbReference type="ARBA" id="ARBA00000085"/>
    </source>
</evidence>
<evidence type="ECO:0000256" key="3">
    <source>
        <dbReference type="ARBA" id="ARBA00022553"/>
    </source>
</evidence>
<keyword evidence="5" id="KW-0547">Nucleotide-binding</keyword>
<dbReference type="Gene3D" id="3.30.565.10">
    <property type="entry name" value="Histidine kinase-like ATPase, C-terminal domain"/>
    <property type="match status" value="1"/>
</dbReference>
<dbReference type="InterPro" id="IPR003594">
    <property type="entry name" value="HATPase_dom"/>
</dbReference>
<name>A0ABS1JDD5_9BACL</name>
<keyword evidence="7" id="KW-0067">ATP-binding</keyword>
<accession>A0ABS1JDD5</accession>